<evidence type="ECO:0000313" key="2">
    <source>
        <dbReference type="EMBL" id="KAG2633669.1"/>
    </source>
</evidence>
<evidence type="ECO:0000256" key="1">
    <source>
        <dbReference type="SAM" id="MobiDB-lite"/>
    </source>
</evidence>
<dbReference type="AlphaFoldDB" id="A0A8T0VPT8"/>
<dbReference type="EMBL" id="CM029040">
    <property type="protein sequence ID" value="KAG2633669.1"/>
    <property type="molecule type" value="Genomic_DNA"/>
</dbReference>
<sequence length="300" mass="32335">MTRCSPPFPYTAPLLSPSPIPLPSPSPQLLPSPGAHTLPRRSSPAGGITEAHDERRHAARGEAARGAGGSRHEGRWGARGGGAPRRRAARPLREERREAAVCAARGEATRRRALGRCARASKVHSFPAPPSTSAPANGCLSSDPETPVRAFLDGGCVRVLPCWPSTATVRAPRTLSWRLQRSRGSSPGGSKPGPRHARHRLLRLRHGAGAGGLLAVMLKCWGGRRGRWAKLLRGERTLRRVFNDVMLRDTMASLLVPCYDLATAAPSDAAPARRHGAHISEDGENAMKKVRYTTTSSWIW</sequence>
<gene>
    <name evidence="2" type="ORF">PVAP13_2NG242003</name>
</gene>
<accession>A0A8T0VPT8</accession>
<name>A0A8T0VPT8_PANVG</name>
<proteinExistence type="predicted"/>
<dbReference type="Proteomes" id="UP000823388">
    <property type="component" value="Chromosome 2N"/>
</dbReference>
<protein>
    <submittedName>
        <fullName evidence="2">Uncharacterized protein</fullName>
    </submittedName>
</protein>
<organism evidence="2 3">
    <name type="scientific">Panicum virgatum</name>
    <name type="common">Blackwell switchgrass</name>
    <dbReference type="NCBI Taxonomy" id="38727"/>
    <lineage>
        <taxon>Eukaryota</taxon>
        <taxon>Viridiplantae</taxon>
        <taxon>Streptophyta</taxon>
        <taxon>Embryophyta</taxon>
        <taxon>Tracheophyta</taxon>
        <taxon>Spermatophyta</taxon>
        <taxon>Magnoliopsida</taxon>
        <taxon>Liliopsida</taxon>
        <taxon>Poales</taxon>
        <taxon>Poaceae</taxon>
        <taxon>PACMAD clade</taxon>
        <taxon>Panicoideae</taxon>
        <taxon>Panicodae</taxon>
        <taxon>Paniceae</taxon>
        <taxon>Panicinae</taxon>
        <taxon>Panicum</taxon>
        <taxon>Panicum sect. Hiantes</taxon>
    </lineage>
</organism>
<feature type="region of interest" description="Disordered" evidence="1">
    <location>
        <begin position="175"/>
        <end position="196"/>
    </location>
</feature>
<feature type="region of interest" description="Disordered" evidence="1">
    <location>
        <begin position="1"/>
        <end position="95"/>
    </location>
</feature>
<feature type="compositionally biased region" description="Pro residues" evidence="1">
    <location>
        <begin position="1"/>
        <end position="30"/>
    </location>
</feature>
<evidence type="ECO:0000313" key="3">
    <source>
        <dbReference type="Proteomes" id="UP000823388"/>
    </source>
</evidence>
<feature type="compositionally biased region" description="Basic and acidic residues" evidence="1">
    <location>
        <begin position="50"/>
        <end position="63"/>
    </location>
</feature>
<comment type="caution">
    <text evidence="2">The sequence shown here is derived from an EMBL/GenBank/DDBJ whole genome shotgun (WGS) entry which is preliminary data.</text>
</comment>
<keyword evidence="3" id="KW-1185">Reference proteome</keyword>
<reference evidence="2" key="1">
    <citation type="submission" date="2020-05" db="EMBL/GenBank/DDBJ databases">
        <title>WGS assembly of Panicum virgatum.</title>
        <authorList>
            <person name="Lovell J.T."/>
            <person name="Jenkins J."/>
            <person name="Shu S."/>
            <person name="Juenger T.E."/>
            <person name="Schmutz J."/>
        </authorList>
    </citation>
    <scope>NUCLEOTIDE SEQUENCE</scope>
    <source>
        <strain evidence="2">AP13</strain>
    </source>
</reference>